<organism evidence="2 3">
    <name type="scientific">Altererythrobacter ishigakiensis</name>
    <dbReference type="NCBI Taxonomy" id="476157"/>
    <lineage>
        <taxon>Bacteria</taxon>
        <taxon>Pseudomonadati</taxon>
        <taxon>Pseudomonadota</taxon>
        <taxon>Alphaproteobacteria</taxon>
        <taxon>Sphingomonadales</taxon>
        <taxon>Erythrobacteraceae</taxon>
        <taxon>Altererythrobacter</taxon>
    </lineage>
</organism>
<name>A0A562UVG7_9SPHN</name>
<dbReference type="InterPro" id="IPR029058">
    <property type="entry name" value="AB_hydrolase_fold"/>
</dbReference>
<protein>
    <recommendedName>
        <fullName evidence="4">DUF3089 family protein</fullName>
    </recommendedName>
</protein>
<dbReference type="SUPFAM" id="SSF53474">
    <property type="entry name" value="alpha/beta-Hydrolases"/>
    <property type="match status" value="1"/>
</dbReference>
<dbReference type="InterPro" id="IPR021440">
    <property type="entry name" value="DUF3089"/>
</dbReference>
<dbReference type="STRING" id="476157.GCA_001663155_02082"/>
<keyword evidence="1" id="KW-1133">Transmembrane helix</keyword>
<evidence type="ECO:0000313" key="3">
    <source>
        <dbReference type="Proteomes" id="UP000320547"/>
    </source>
</evidence>
<gene>
    <name evidence="2" type="ORF">JN10_1271</name>
</gene>
<reference evidence="2 3" key="1">
    <citation type="submission" date="2019-07" db="EMBL/GenBank/DDBJ databases">
        <title>Genomic Encyclopedia of Archaeal and Bacterial Type Strains, Phase II (KMG-II): from individual species to whole genera.</title>
        <authorList>
            <person name="Goeker M."/>
        </authorList>
    </citation>
    <scope>NUCLEOTIDE SEQUENCE [LARGE SCALE GENOMIC DNA]</scope>
    <source>
        <strain evidence="2 3">ATCC BAA-2084</strain>
    </source>
</reference>
<evidence type="ECO:0008006" key="4">
    <source>
        <dbReference type="Google" id="ProtNLM"/>
    </source>
</evidence>
<dbReference type="EMBL" id="VLLK01000001">
    <property type="protein sequence ID" value="TWJ09632.1"/>
    <property type="molecule type" value="Genomic_DNA"/>
</dbReference>
<dbReference type="Proteomes" id="UP000320547">
    <property type="component" value="Unassembled WGS sequence"/>
</dbReference>
<proteinExistence type="predicted"/>
<dbReference type="AlphaFoldDB" id="A0A562UVG7"/>
<sequence>MAKKFLYIVAVIIVLVIAGLIILRVWANELTAIAFVPTEEFVEQEALAENAYAEPDMWFVRPGKGEELIRWQPEYSNDRGLLPTPAEPSTPDFAVFFVHPTSYLSRSSWNAELGDEEAERVARVYLRGMASPLGKASEIWAPRYRQATIGAFMTDKPEAQMAFDTAYRDVAQAFAHFVDAIDPDLPIVLAGHSQGSLHMMSLLNEQVADTELAERIVAAYVIGWPISETHDLPLMGLPACTAPDQAGCILSWASYAEPADPSQVKAYYSLSIGLNGEPRGNSPVLCTNPLTGTRGGTAPASANLGTLVPETDLTDGTLLSGAIPASCDPRGILLIGDPPDLGRYVLPGNDYHVYDIPLFWANMQADVARRMSTWTENR</sequence>
<dbReference type="OrthoDB" id="9794645at2"/>
<evidence type="ECO:0000256" key="1">
    <source>
        <dbReference type="SAM" id="Phobius"/>
    </source>
</evidence>
<dbReference type="Gene3D" id="3.40.50.1820">
    <property type="entry name" value="alpha/beta hydrolase"/>
    <property type="match status" value="1"/>
</dbReference>
<dbReference type="RefSeq" id="WP_067600832.1">
    <property type="nucleotide sequence ID" value="NZ_CP015963.1"/>
</dbReference>
<dbReference type="Pfam" id="PF11288">
    <property type="entry name" value="DUF3089"/>
    <property type="match status" value="1"/>
</dbReference>
<accession>A0A562UVG7</accession>
<keyword evidence="3" id="KW-1185">Reference proteome</keyword>
<evidence type="ECO:0000313" key="2">
    <source>
        <dbReference type="EMBL" id="TWJ09632.1"/>
    </source>
</evidence>
<comment type="caution">
    <text evidence="2">The sequence shown here is derived from an EMBL/GenBank/DDBJ whole genome shotgun (WGS) entry which is preliminary data.</text>
</comment>
<keyword evidence="1" id="KW-0472">Membrane</keyword>
<feature type="transmembrane region" description="Helical" evidence="1">
    <location>
        <begin position="5"/>
        <end position="27"/>
    </location>
</feature>
<keyword evidence="1" id="KW-0812">Transmembrane</keyword>